<evidence type="ECO:0000256" key="1">
    <source>
        <dbReference type="SAM" id="MobiDB-lite"/>
    </source>
</evidence>
<evidence type="ECO:0000313" key="2">
    <source>
        <dbReference type="EMBL" id="TFK04335.1"/>
    </source>
</evidence>
<feature type="region of interest" description="Disordered" evidence="1">
    <location>
        <begin position="106"/>
        <end position="132"/>
    </location>
</feature>
<feature type="compositionally biased region" description="Polar residues" evidence="1">
    <location>
        <begin position="58"/>
        <end position="71"/>
    </location>
</feature>
<dbReference type="EMBL" id="QXTE01000140">
    <property type="protein sequence ID" value="TFK04335.1"/>
    <property type="molecule type" value="Genomic_DNA"/>
</dbReference>
<sequence length="132" mass="13478">MDSPRWLLAAAAAARGLGPGDQGTPQLLPPGAPSIQREGAAWGFAGGSGEAAEKADSTLGQETGTSASDSYGGSYPECSSVALSAFLQRISSLPITESRLWGMATERSSHPHSGVLQHKSQTMGEKGSGVHL</sequence>
<evidence type="ECO:0000313" key="3">
    <source>
        <dbReference type="Proteomes" id="UP000297703"/>
    </source>
</evidence>
<dbReference type="AlphaFoldDB" id="A0A4D9E6W4"/>
<feature type="region of interest" description="Disordered" evidence="1">
    <location>
        <begin position="16"/>
        <end position="73"/>
    </location>
</feature>
<keyword evidence="3" id="KW-1185">Reference proteome</keyword>
<dbReference type="Proteomes" id="UP000297703">
    <property type="component" value="Unassembled WGS sequence"/>
</dbReference>
<gene>
    <name evidence="2" type="ORF">DR999_PMT13193</name>
</gene>
<accession>A0A4D9E6W4</accession>
<comment type="caution">
    <text evidence="2">The sequence shown here is derived from an EMBL/GenBank/DDBJ whole genome shotgun (WGS) entry which is preliminary data.</text>
</comment>
<reference evidence="2 3" key="2">
    <citation type="submission" date="2019-04" db="EMBL/GenBank/DDBJ databases">
        <title>The genome sequence of big-headed turtle.</title>
        <authorList>
            <person name="Gong S."/>
        </authorList>
    </citation>
    <scope>NUCLEOTIDE SEQUENCE [LARGE SCALE GENOMIC DNA]</scope>
    <source>
        <strain evidence="2">DO16091913</strain>
        <tissue evidence="2">Muscle</tissue>
    </source>
</reference>
<reference evidence="2 3" key="1">
    <citation type="submission" date="2019-04" db="EMBL/GenBank/DDBJ databases">
        <title>Draft genome of the big-headed turtle Platysternon megacephalum.</title>
        <authorList>
            <person name="Gong S."/>
        </authorList>
    </citation>
    <scope>NUCLEOTIDE SEQUENCE [LARGE SCALE GENOMIC DNA]</scope>
    <source>
        <strain evidence="2">DO16091913</strain>
        <tissue evidence="2">Muscle</tissue>
    </source>
</reference>
<name>A0A4D9E6W4_9SAUR</name>
<proteinExistence type="predicted"/>
<protein>
    <submittedName>
        <fullName evidence="2">Uncharacterized protein</fullName>
    </submittedName>
</protein>
<organism evidence="2 3">
    <name type="scientific">Platysternon megacephalum</name>
    <name type="common">big-headed turtle</name>
    <dbReference type="NCBI Taxonomy" id="55544"/>
    <lineage>
        <taxon>Eukaryota</taxon>
        <taxon>Metazoa</taxon>
        <taxon>Chordata</taxon>
        <taxon>Craniata</taxon>
        <taxon>Vertebrata</taxon>
        <taxon>Euteleostomi</taxon>
        <taxon>Archelosauria</taxon>
        <taxon>Testudinata</taxon>
        <taxon>Testudines</taxon>
        <taxon>Cryptodira</taxon>
        <taxon>Durocryptodira</taxon>
        <taxon>Testudinoidea</taxon>
        <taxon>Platysternidae</taxon>
        <taxon>Platysternon</taxon>
    </lineage>
</organism>